<name>A0A649VRH1_9CAUD</name>
<sequence>MSVRRRQMRHWPYVHRTWSWGRVYRVLNVSATPRRVTWMLHCSWDRRINALRFSVMEVAR</sequence>
<dbReference type="EMBL" id="MN586040">
    <property type="protein sequence ID" value="QGJ95076.1"/>
    <property type="molecule type" value="Genomic_DNA"/>
</dbReference>
<accession>A0A649VRH1</accession>
<protein>
    <submittedName>
        <fullName evidence="1">Uncharacterized protein</fullName>
    </submittedName>
</protein>
<evidence type="ECO:0000313" key="2">
    <source>
        <dbReference type="Proteomes" id="UP000423065"/>
    </source>
</evidence>
<gene>
    <name evidence="1" type="primary">97</name>
    <name evidence="1" type="ORF">SEA_STORMAGEDDON_97</name>
</gene>
<dbReference type="Proteomes" id="UP000423065">
    <property type="component" value="Segment"/>
</dbReference>
<reference evidence="1 2" key="1">
    <citation type="submission" date="2019-10" db="EMBL/GenBank/DDBJ databases">
        <authorList>
            <person name="Garlena R.A."/>
            <person name="Russell D.A."/>
            <person name="Pope W.H."/>
            <person name="Jacobs-Sera D."/>
            <person name="Hatfull G.F."/>
        </authorList>
    </citation>
    <scope>NUCLEOTIDE SEQUENCE [LARGE SCALE GENOMIC DNA]</scope>
</reference>
<proteinExistence type="predicted"/>
<dbReference type="GeneID" id="64766806"/>
<dbReference type="KEGG" id="vg:64766806"/>
<evidence type="ECO:0000313" key="1">
    <source>
        <dbReference type="EMBL" id="QGJ95076.1"/>
    </source>
</evidence>
<keyword evidence="2" id="KW-1185">Reference proteome</keyword>
<organism evidence="1 2">
    <name type="scientific">Gordonia phage Stormageddon</name>
    <dbReference type="NCBI Taxonomy" id="2656541"/>
    <lineage>
        <taxon>Viruses</taxon>
        <taxon>Duplodnaviria</taxon>
        <taxon>Heunggongvirae</taxon>
        <taxon>Uroviricota</taxon>
        <taxon>Caudoviricetes</taxon>
        <taxon>Stormageddonvirus</taxon>
        <taxon>Stormageddonvirus Stormageddon</taxon>
    </lineage>
</organism>
<dbReference type="RefSeq" id="YP_010059572.1">
    <property type="nucleotide sequence ID" value="NC_054726.1"/>
</dbReference>